<dbReference type="GO" id="GO:0006412">
    <property type="term" value="P:translation"/>
    <property type="evidence" value="ECO:0007669"/>
    <property type="project" value="InterPro"/>
</dbReference>
<dbReference type="GO" id="GO:1990904">
    <property type="term" value="C:ribonucleoprotein complex"/>
    <property type="evidence" value="ECO:0007669"/>
    <property type="project" value="UniProtKB-KW"/>
</dbReference>
<evidence type="ECO:0000256" key="4">
    <source>
        <dbReference type="SAM" id="MobiDB-lite"/>
    </source>
</evidence>
<proteinExistence type="inferred from homology"/>
<organism evidence="5">
    <name type="scientific">Eukaryota sp. BB2</name>
    <dbReference type="NCBI Taxonomy" id="1949062"/>
    <lineage>
        <taxon>Eukaryota</taxon>
    </lineage>
</organism>
<evidence type="ECO:0000256" key="3">
    <source>
        <dbReference type="ARBA" id="ARBA00023274"/>
    </source>
</evidence>
<dbReference type="PANTHER" id="PTHR11759">
    <property type="entry name" value="40S RIBOSOMAL PROTEIN S14/30S RIBOSOMAL PROTEIN S11"/>
    <property type="match status" value="1"/>
</dbReference>
<dbReference type="GeneID" id="32888016"/>
<gene>
    <name evidence="5" type="primary">rps11</name>
</gene>
<dbReference type="InterPro" id="IPR001971">
    <property type="entry name" value="Ribosomal_uS11"/>
</dbReference>
<keyword evidence="5" id="KW-0496">Mitochondrion</keyword>
<dbReference type="Pfam" id="PF00411">
    <property type="entry name" value="Ribosomal_S11"/>
    <property type="match status" value="1"/>
</dbReference>
<comment type="similarity">
    <text evidence="1">Belongs to the universal ribosomal protein uS11 family.</text>
</comment>
<dbReference type="EMBL" id="KY379823">
    <property type="protein sequence ID" value="AQL10431.1"/>
    <property type="molecule type" value="Genomic_DNA"/>
</dbReference>
<dbReference type="Gene3D" id="3.30.420.80">
    <property type="entry name" value="Ribosomal protein S11"/>
    <property type="match status" value="1"/>
</dbReference>
<name>A0A1X8VEX4_9EUKA</name>
<evidence type="ECO:0000256" key="1">
    <source>
        <dbReference type="ARBA" id="ARBA00006194"/>
    </source>
</evidence>
<protein>
    <submittedName>
        <fullName evidence="5">Ribosomal protein S11</fullName>
    </submittedName>
</protein>
<dbReference type="RefSeq" id="YP_009370725.1">
    <property type="nucleotide sequence ID" value="NC_034794.1"/>
</dbReference>
<dbReference type="GO" id="GO:0005840">
    <property type="term" value="C:ribosome"/>
    <property type="evidence" value="ECO:0007669"/>
    <property type="project" value="UniProtKB-KW"/>
</dbReference>
<dbReference type="GO" id="GO:0003735">
    <property type="term" value="F:structural constituent of ribosome"/>
    <property type="evidence" value="ECO:0007669"/>
    <property type="project" value="InterPro"/>
</dbReference>
<dbReference type="SUPFAM" id="SSF53137">
    <property type="entry name" value="Translational machinery components"/>
    <property type="match status" value="1"/>
</dbReference>
<evidence type="ECO:0000256" key="2">
    <source>
        <dbReference type="ARBA" id="ARBA00022980"/>
    </source>
</evidence>
<accession>A0A1X8VEX4</accession>
<dbReference type="AlphaFoldDB" id="A0A1X8VEX4"/>
<dbReference type="InterPro" id="IPR036967">
    <property type="entry name" value="Ribosomal_uS11_sf"/>
</dbReference>
<feature type="region of interest" description="Disordered" evidence="4">
    <location>
        <begin position="513"/>
        <end position="581"/>
    </location>
</feature>
<feature type="compositionally biased region" description="Polar residues" evidence="4">
    <location>
        <begin position="515"/>
        <end position="571"/>
    </location>
</feature>
<keyword evidence="3" id="KW-0687">Ribonucleoprotein</keyword>
<evidence type="ECO:0000313" key="5">
    <source>
        <dbReference type="EMBL" id="AQL10431.1"/>
    </source>
</evidence>
<dbReference type="HAMAP" id="MF_01310">
    <property type="entry name" value="Ribosomal_uS11"/>
    <property type="match status" value="1"/>
</dbReference>
<geneLocation type="mitochondrion" evidence="5"/>
<sequence length="712" mass="85784">MDKLKQKVNRNIDKFSDSGSHKRILLLTSRERQTRLRAEYVKKKKMDRFAALKKHKLLNQKLLHKIRVKRWRLRNFFKKGTGGASKSRRSKALRMKSFFKEMYCRRYKYKLRGKARGLRMALSPLRWFHFTTFPHEKFKKPGFLVKEFLIRGYFHNRTKRWSLRKKTKKVAKFISGLFNRIPTLDSWRYRRHLSELLYLIVFPRKNYLRTSLLINKKLLYITTGVTSKMLLFLRTNSPDNIMRLGSFPTNSVHLNNHYYNFVFSFLGNKNIIDSAIFEPTLNNKFQNDSFNVLGLYEKVLIYLNLIGLKNIKFPRSLIQQFIKLRNLKIDDKILTDTTISYLRQGLRSQSITCLKNKFISIQFLNKIFLFSKLLKRRLYNLRQVDFQHIYYNLNTFYSFDYIGKYTESLFTLKRIYYSSKFSRRRKKGSLKKSRHLLRFYGKKFKELFKNILLQKLYFTFVRAKVRLKPVRKAKRNRLKMAKLHKWPITRRIENRSRWEIDKINTKNQDIHIKQGQHSNISQSQNSGVNQMRQSKTNRPQNFNPKQWQNPKNRQWQNPKNRQWQNPKNKQWWSPKPKLRKKKIRRLGNNNKLGRPRVPTVVVRSTYSNTLVTLLDRNLRVRQSWSCGRIGFKKAKKSTYYASNQLGVKIGKLLREDKRWAKFFLILRGIGYGKKAVLKGLRQSLRLRTTLYGYIQDVSLPHNGCRSRKRKRR</sequence>
<keyword evidence="2 5" id="KW-0689">Ribosomal protein</keyword>
<reference evidence="5" key="1">
    <citation type="journal article" date="2017" name="Genome Biol. Evol.">
        <title>Mitochondrial Genome Evolution and a Novel RNA Editing System in Deep-Branching Heteroloboseids.</title>
        <authorList>
            <person name="Yang J."/>
            <person name="Harding T."/>
            <person name="Kamikawa R."/>
            <person name="Simpson A.G.B."/>
            <person name="Roger A.J."/>
        </authorList>
    </citation>
    <scope>NUCLEOTIDE SEQUENCE</scope>
</reference>